<dbReference type="RefSeq" id="XP_068361570.1">
    <property type="nucleotide sequence ID" value="XM_068502976.1"/>
</dbReference>
<name>A0A1J4KBT7_9EUKA</name>
<dbReference type="GeneID" id="94837680"/>
<dbReference type="PANTHER" id="PTHR13677">
    <property type="entry name" value="LD41638P"/>
    <property type="match status" value="1"/>
</dbReference>
<dbReference type="Proteomes" id="UP000179807">
    <property type="component" value="Unassembled WGS sequence"/>
</dbReference>
<dbReference type="PANTHER" id="PTHR13677:SF0">
    <property type="entry name" value="LD41638P"/>
    <property type="match status" value="1"/>
</dbReference>
<evidence type="ECO:0000313" key="1">
    <source>
        <dbReference type="EMBL" id="OHT08434.1"/>
    </source>
</evidence>
<evidence type="ECO:0000313" key="2">
    <source>
        <dbReference type="Proteomes" id="UP000179807"/>
    </source>
</evidence>
<dbReference type="GO" id="GO:0055037">
    <property type="term" value="C:recycling endosome"/>
    <property type="evidence" value="ECO:0007669"/>
    <property type="project" value="TreeGrafter"/>
</dbReference>
<accession>A0A1J4KBT7</accession>
<comment type="caution">
    <text evidence="1">The sequence shown here is derived from an EMBL/GenBank/DDBJ whole genome shotgun (WGS) entry which is preliminary data.</text>
</comment>
<keyword evidence="2" id="KW-1185">Reference proteome</keyword>
<dbReference type="InterPro" id="IPR024224">
    <property type="entry name" value="DENND6"/>
</dbReference>
<dbReference type="AlphaFoldDB" id="A0A1J4KBT7"/>
<dbReference type="OrthoDB" id="10265409at2759"/>
<dbReference type="VEuPathDB" id="TrichDB:TRFO_23132"/>
<protein>
    <recommendedName>
        <fullName evidence="3">UDENN domain-containing protein</fullName>
    </recommendedName>
</protein>
<evidence type="ECO:0008006" key="3">
    <source>
        <dbReference type="Google" id="ProtNLM"/>
    </source>
</evidence>
<gene>
    <name evidence="1" type="ORF">TRFO_23132</name>
</gene>
<reference evidence="1" key="1">
    <citation type="submission" date="2016-10" db="EMBL/GenBank/DDBJ databases">
        <authorList>
            <person name="Benchimol M."/>
            <person name="Almeida L.G."/>
            <person name="Vasconcelos A.T."/>
            <person name="Perreira-Neves A."/>
            <person name="Rosa I.A."/>
            <person name="Tasca T."/>
            <person name="Bogo M.R."/>
            <person name="de Souza W."/>
        </authorList>
    </citation>
    <scope>NUCLEOTIDE SEQUENCE [LARGE SCALE GENOMIC DNA]</scope>
    <source>
        <strain evidence="1">K</strain>
    </source>
</reference>
<proteinExistence type="predicted"/>
<organism evidence="1 2">
    <name type="scientific">Tritrichomonas foetus</name>
    <dbReference type="NCBI Taxonomy" id="1144522"/>
    <lineage>
        <taxon>Eukaryota</taxon>
        <taxon>Metamonada</taxon>
        <taxon>Parabasalia</taxon>
        <taxon>Tritrichomonadida</taxon>
        <taxon>Tritrichomonadidae</taxon>
        <taxon>Tritrichomonas</taxon>
    </lineage>
</organism>
<dbReference type="GO" id="GO:0005085">
    <property type="term" value="F:guanyl-nucleotide exchange factor activity"/>
    <property type="evidence" value="ECO:0007669"/>
    <property type="project" value="InterPro"/>
</dbReference>
<dbReference type="EMBL" id="MLAK01000668">
    <property type="protein sequence ID" value="OHT08434.1"/>
    <property type="molecule type" value="Genomic_DNA"/>
</dbReference>
<sequence length="401" mass="47619">MNNKSMKKNSKFITEKYLCFFWNFSSNSKIRYSIAIITRKPIASEIFKFLRDSQTKFDFTKNSVKPEEILALVWNCIQKWKFYQKDSLLTITTPIQTFTVTLDNSYVLYSMFNPKLWLGKNADLNKIWHTLISNQGILVVGDFPSNVSCAVFSILSLMAPLKYYESFIPFTKLGDPRFAEIINGETKYKVVGTTNKLALEQCKQFGYIVKLPSTKENKIQMFWSHFDKYVKNENLTQNHDYINSINRTADILSILEIHLNYMLDTDPYIDILNKKITENDFEIALQRDVIKNKFSKEFRKKHDKRYLPFFVINEVLNFHLTETFKEWRKAIIFRDSFRDGFLAIEPEKAINCRTYEELMTIKDYLPLIKEKYKNDCHMYAVVKRHIHYFRLKMKEIQGNSK</sequence>